<dbReference type="InterPro" id="IPR013766">
    <property type="entry name" value="Thioredoxin_domain"/>
</dbReference>
<evidence type="ECO:0000256" key="15">
    <source>
        <dbReference type="ARBA" id="ARBA00023180"/>
    </source>
</evidence>
<evidence type="ECO:0000256" key="14">
    <source>
        <dbReference type="ARBA" id="ARBA00023157"/>
    </source>
</evidence>
<dbReference type="Proteomes" id="UP001177744">
    <property type="component" value="Unassembled WGS sequence"/>
</dbReference>
<comment type="similarity">
    <text evidence="4">Belongs to the protein disulfide isomerase family.</text>
</comment>
<dbReference type="AlphaFoldDB" id="A0AA40LSZ0"/>
<dbReference type="GO" id="GO:0003756">
    <property type="term" value="F:protein disulfide isomerase activity"/>
    <property type="evidence" value="ECO:0007669"/>
    <property type="project" value="UniProtKB-EC"/>
</dbReference>
<dbReference type="PRINTS" id="PR00492">
    <property type="entry name" value="RHOGDI"/>
</dbReference>
<dbReference type="CDD" id="cd02961">
    <property type="entry name" value="PDI_a_family"/>
    <property type="match status" value="1"/>
</dbReference>
<dbReference type="Pfam" id="PF02115">
    <property type="entry name" value="Rho_GDI"/>
    <property type="match status" value="1"/>
</dbReference>
<keyword evidence="11" id="KW-0677">Repeat</keyword>
<dbReference type="SUPFAM" id="SSF52833">
    <property type="entry name" value="Thioredoxin-like"/>
    <property type="match status" value="4"/>
</dbReference>
<keyword evidence="12" id="KW-0256">Endoplasmic reticulum</keyword>
<keyword evidence="17" id="KW-0413">Isomerase</keyword>
<keyword evidence="7" id="KW-0343">GTPase activation</keyword>
<keyword evidence="10" id="KW-0732">Signal</keyword>
<feature type="disulfide bond" description="Redox-active" evidence="21">
    <location>
        <begin position="380"/>
        <end position="383"/>
    </location>
</feature>
<dbReference type="InterPro" id="IPR036249">
    <property type="entry name" value="Thioredoxin-like_sf"/>
</dbReference>
<proteinExistence type="inferred from homology"/>
<dbReference type="Gene3D" id="2.70.50.30">
    <property type="entry name" value="Coagulation Factor XIII, subunit A, domain 1"/>
    <property type="match status" value="1"/>
</dbReference>
<dbReference type="Pfam" id="PF00085">
    <property type="entry name" value="Thioredoxin"/>
    <property type="match status" value="2"/>
</dbReference>
<dbReference type="NCBIfam" id="TIGR01130">
    <property type="entry name" value="ER_PDI_fam"/>
    <property type="match status" value="1"/>
</dbReference>
<dbReference type="CDD" id="cd02982">
    <property type="entry name" value="PDI_b'_family"/>
    <property type="match status" value="1"/>
</dbReference>
<dbReference type="Gene3D" id="3.40.30.10">
    <property type="entry name" value="Glutaredoxin"/>
    <property type="match status" value="4"/>
</dbReference>
<dbReference type="EMBL" id="JAULJE010000003">
    <property type="protein sequence ID" value="KAK1344625.1"/>
    <property type="molecule type" value="Genomic_DNA"/>
</dbReference>
<name>A0AA40LSZ0_CNENI</name>
<dbReference type="FunFam" id="3.40.30.10:FF:000023">
    <property type="entry name" value="Protein disulfide-isomerase"/>
    <property type="match status" value="1"/>
</dbReference>
<comment type="caution">
    <text evidence="24">The sequence shown here is derived from an EMBL/GenBank/DDBJ whole genome shotgun (WGS) entry which is preliminary data.</text>
</comment>
<evidence type="ECO:0000256" key="11">
    <source>
        <dbReference type="ARBA" id="ARBA00022737"/>
    </source>
</evidence>
<evidence type="ECO:0000256" key="16">
    <source>
        <dbReference type="ARBA" id="ARBA00023186"/>
    </source>
</evidence>
<evidence type="ECO:0000256" key="2">
    <source>
        <dbReference type="ARBA" id="ARBA00004319"/>
    </source>
</evidence>
<dbReference type="GO" id="GO:0005094">
    <property type="term" value="F:Rho GDP-dissociation inhibitor activity"/>
    <property type="evidence" value="ECO:0007669"/>
    <property type="project" value="InterPro"/>
</dbReference>
<evidence type="ECO:0000313" key="24">
    <source>
        <dbReference type="EMBL" id="KAK1344625.1"/>
    </source>
</evidence>
<comment type="similarity">
    <text evidence="5">Belongs to the Rho GDI family.</text>
</comment>
<evidence type="ECO:0000256" key="13">
    <source>
        <dbReference type="ARBA" id="ARBA00023121"/>
    </source>
</evidence>
<dbReference type="InterPro" id="IPR000406">
    <property type="entry name" value="Rho_GDI"/>
</dbReference>
<keyword evidence="18 21" id="KW-0676">Redox-active center</keyword>
<keyword evidence="15" id="KW-0325">Glycoprotein</keyword>
<evidence type="ECO:0000313" key="25">
    <source>
        <dbReference type="Proteomes" id="UP001177744"/>
    </source>
</evidence>
<dbReference type="Pfam" id="PF13848">
    <property type="entry name" value="Thioredoxin_6"/>
    <property type="match status" value="1"/>
</dbReference>
<feature type="region of interest" description="Disordered" evidence="22">
    <location>
        <begin position="806"/>
        <end position="825"/>
    </location>
</feature>
<evidence type="ECO:0000256" key="18">
    <source>
        <dbReference type="ARBA" id="ARBA00023284"/>
    </source>
</evidence>
<comment type="subcellular location">
    <subcellularLocation>
        <location evidence="3">Cytoplasm</location>
    </subcellularLocation>
    <subcellularLocation>
        <location evidence="2">Endoplasmic reticulum lumen</location>
    </subcellularLocation>
</comment>
<evidence type="ECO:0000256" key="3">
    <source>
        <dbReference type="ARBA" id="ARBA00004496"/>
    </source>
</evidence>
<keyword evidence="14 21" id="KW-1015">Disulfide bond</keyword>
<evidence type="ECO:0000256" key="12">
    <source>
        <dbReference type="ARBA" id="ARBA00022824"/>
    </source>
</evidence>
<feature type="region of interest" description="Disordered" evidence="22">
    <location>
        <begin position="215"/>
        <end position="235"/>
    </location>
</feature>
<sequence length="825" mass="90971">MLGLDACELGAQLLELLRLALCAREKEGGQLPPDEVLDEAVPGYRAPGRKSLLEIQQLDPDDESLAKYKRVLLGPLLPAVDPSLPNVQVTRLTLMSEQAPGPMTMDLTGELAALKNQVFVLKEGVDYRVKITFKVNKEIVSGLKCLHHTYRRGLRVDKAEYMVGSYGPRAQEYEFVTPVEEAPRGALVRGAYVVTSFFTDDDRADHLSWDHCTGTPKHSPAPSVSDQTPHALCPSRDTPSRAWRCALNSPIKLHPVSVPSVASVCFPSPGGGGSLVALSFLRPGLGDTWQLLLGPRPPYLPPPHGPRHCHGQPAPVCAAAAAARGLEPAGPGPEPGGPSEEPGKEEVPEEDGILVLSHRTLGLALQEHPALLVEFYAPWCGHCKALAPEYIKAAALLAAESAKTRLAKVDGPSEPELTKEFAVTEYPTLKFFRNGNRTNPEEYTGPREAAGIAEWLRRRVGSSTTRLEDEEGAQALIDAQDIVVIGFFQDLQDEDVATFLALAQDALDMTFGLTDRPQLFQKFGLTKDTVVLFKKFDEGRADFPVDEELGLDQGDLSRFLLTHSMHLVTEFNSQVSWAADVPKIFAARILNHLLLFINQTLAPHQELLAGFREAAPPFRGQVLFVVVDVSANNNHVLQYFGLRAEEAPTLRFINMETTKKYMPADRGPVTAAWVTTFCHSVLSGKVKPYLLSQEVPPDWDQHPVKTLVGKNFEQVAFDETKNVFIKFYAPWCTHCKEMAPTWEALAEKYRDHEDIIIAELDATANELEAFAVHGFPTLKYFPAGQGRKVIEYTSARDLETFSKFLDNGGKLPEEEPPRRPQLPSQ</sequence>
<dbReference type="GO" id="GO:0007266">
    <property type="term" value="P:Rho protein signal transduction"/>
    <property type="evidence" value="ECO:0007669"/>
    <property type="project" value="InterPro"/>
</dbReference>
<keyword evidence="8" id="KW-0963">Cytoplasm</keyword>
<dbReference type="InterPro" id="IPR024792">
    <property type="entry name" value="RhoGDI_dom_sf"/>
</dbReference>
<dbReference type="GO" id="GO:0005788">
    <property type="term" value="C:endoplasmic reticulum lumen"/>
    <property type="evidence" value="ECO:0007669"/>
    <property type="project" value="UniProtKB-SubCell"/>
</dbReference>
<dbReference type="FunFam" id="2.70.50.30:FF:000004">
    <property type="entry name" value="Rho GDP-dissociation inhibitor 1"/>
    <property type="match status" value="1"/>
</dbReference>
<evidence type="ECO:0000256" key="4">
    <source>
        <dbReference type="ARBA" id="ARBA00006347"/>
    </source>
</evidence>
<dbReference type="InterPro" id="IPR014756">
    <property type="entry name" value="Ig_E-set"/>
</dbReference>
<dbReference type="PANTHER" id="PTHR18929">
    <property type="entry name" value="PROTEIN DISULFIDE ISOMERASE"/>
    <property type="match status" value="1"/>
</dbReference>
<dbReference type="PANTHER" id="PTHR18929:SF93">
    <property type="entry name" value="PROTEIN DISULFIDE-ISOMERASE A2"/>
    <property type="match status" value="1"/>
</dbReference>
<accession>A0AA40LSZ0</accession>
<evidence type="ECO:0000256" key="17">
    <source>
        <dbReference type="ARBA" id="ARBA00023235"/>
    </source>
</evidence>
<keyword evidence="13" id="KW-0446">Lipid-binding</keyword>
<dbReference type="EC" id="5.3.4.1" evidence="6"/>
<feature type="domain" description="Thioredoxin" evidence="23">
    <location>
        <begin position="681"/>
        <end position="810"/>
    </location>
</feature>
<evidence type="ECO:0000256" key="20">
    <source>
        <dbReference type="ARBA" id="ARBA00074924"/>
    </source>
</evidence>
<comment type="catalytic activity">
    <reaction evidence="1">
        <text>Catalyzes the rearrangement of -S-S- bonds in proteins.</text>
        <dbReference type="EC" id="5.3.4.1"/>
    </reaction>
</comment>
<dbReference type="PROSITE" id="PS00194">
    <property type="entry name" value="THIOREDOXIN_1"/>
    <property type="match status" value="2"/>
</dbReference>
<dbReference type="GO" id="GO:0034976">
    <property type="term" value="P:response to endoplasmic reticulum stress"/>
    <property type="evidence" value="ECO:0007669"/>
    <property type="project" value="TreeGrafter"/>
</dbReference>
<evidence type="ECO:0000256" key="6">
    <source>
        <dbReference type="ARBA" id="ARBA00012723"/>
    </source>
</evidence>
<dbReference type="FunFam" id="3.40.30.10:FF:000042">
    <property type="entry name" value="protein disulfide-isomerase A2"/>
    <property type="match status" value="1"/>
</dbReference>
<feature type="domain" description="Thioredoxin" evidence="23">
    <location>
        <begin position="326"/>
        <end position="461"/>
    </location>
</feature>
<evidence type="ECO:0000256" key="5">
    <source>
        <dbReference type="ARBA" id="ARBA00009758"/>
    </source>
</evidence>
<comment type="function">
    <text evidence="19">Acts as an intracellular estrogen-binding protein. May be involved in modulating cellular levels and biological functions of estrogens in the pancreas. May act as a chaperone that inhibits aggregation of misfolded proteins.</text>
</comment>
<dbReference type="CDD" id="cd02995">
    <property type="entry name" value="PDI_a_PDI_a'_C"/>
    <property type="match status" value="1"/>
</dbReference>
<dbReference type="PROSITE" id="PS51352">
    <property type="entry name" value="THIOREDOXIN_2"/>
    <property type="match status" value="2"/>
</dbReference>
<evidence type="ECO:0000256" key="19">
    <source>
        <dbReference type="ARBA" id="ARBA00059254"/>
    </source>
</evidence>
<dbReference type="CDD" id="cd02981">
    <property type="entry name" value="PDI_b_family"/>
    <property type="match status" value="1"/>
</dbReference>
<evidence type="ECO:0000256" key="1">
    <source>
        <dbReference type="ARBA" id="ARBA00001182"/>
    </source>
</evidence>
<dbReference type="InterPro" id="IPR017937">
    <property type="entry name" value="Thioredoxin_CS"/>
</dbReference>
<gene>
    <name evidence="24" type="ORF">QTO34_013322</name>
</gene>
<evidence type="ECO:0000256" key="21">
    <source>
        <dbReference type="PIRSR" id="PIRSR605792-51"/>
    </source>
</evidence>
<evidence type="ECO:0000256" key="9">
    <source>
        <dbReference type="ARBA" id="ARBA00022665"/>
    </source>
</evidence>
<evidence type="ECO:0000259" key="23">
    <source>
        <dbReference type="PROSITE" id="PS51352"/>
    </source>
</evidence>
<evidence type="ECO:0000256" key="8">
    <source>
        <dbReference type="ARBA" id="ARBA00022490"/>
    </source>
</evidence>
<dbReference type="GO" id="GO:0005096">
    <property type="term" value="F:GTPase activator activity"/>
    <property type="evidence" value="ECO:0007669"/>
    <property type="project" value="UniProtKB-KW"/>
</dbReference>
<organism evidence="24 25">
    <name type="scientific">Cnephaeus nilssonii</name>
    <name type="common">Northern bat</name>
    <name type="synonym">Eptesicus nilssonii</name>
    <dbReference type="NCBI Taxonomy" id="3371016"/>
    <lineage>
        <taxon>Eukaryota</taxon>
        <taxon>Metazoa</taxon>
        <taxon>Chordata</taxon>
        <taxon>Craniata</taxon>
        <taxon>Vertebrata</taxon>
        <taxon>Euteleostomi</taxon>
        <taxon>Mammalia</taxon>
        <taxon>Eutheria</taxon>
        <taxon>Laurasiatheria</taxon>
        <taxon>Chiroptera</taxon>
        <taxon>Yangochiroptera</taxon>
        <taxon>Vespertilionidae</taxon>
        <taxon>Cnephaeus</taxon>
    </lineage>
</organism>
<feature type="region of interest" description="Disordered" evidence="22">
    <location>
        <begin position="325"/>
        <end position="349"/>
    </location>
</feature>
<dbReference type="GO" id="GO:0006457">
    <property type="term" value="P:protein folding"/>
    <property type="evidence" value="ECO:0007669"/>
    <property type="project" value="TreeGrafter"/>
</dbReference>
<keyword evidence="16" id="KW-0143">Chaperone</keyword>
<evidence type="ECO:0000256" key="10">
    <source>
        <dbReference type="ARBA" id="ARBA00022729"/>
    </source>
</evidence>
<reference evidence="24" key="1">
    <citation type="submission" date="2023-06" db="EMBL/GenBank/DDBJ databases">
        <title>Reference genome for the Northern bat (Eptesicus nilssonii), a most northern bat species.</title>
        <authorList>
            <person name="Laine V.N."/>
            <person name="Pulliainen A.T."/>
            <person name="Lilley T.M."/>
        </authorList>
    </citation>
    <scope>NUCLEOTIDE SEQUENCE</scope>
    <source>
        <strain evidence="24">BLF_Eptnil</strain>
        <tissue evidence="24">Kidney</tissue>
    </source>
</reference>
<evidence type="ECO:0000256" key="22">
    <source>
        <dbReference type="SAM" id="MobiDB-lite"/>
    </source>
</evidence>
<feature type="disulfide bond" description="Redox-active" evidence="21">
    <location>
        <begin position="732"/>
        <end position="735"/>
    </location>
</feature>
<keyword evidence="9" id="KW-0754">Steroid-binding</keyword>
<dbReference type="SUPFAM" id="SSF81296">
    <property type="entry name" value="E set domains"/>
    <property type="match status" value="1"/>
</dbReference>
<dbReference type="InterPro" id="IPR005792">
    <property type="entry name" value="Prot_disulphide_isomerase"/>
</dbReference>
<keyword evidence="25" id="KW-1185">Reference proteome</keyword>
<dbReference type="FunFam" id="3.40.30.10:FF:000027">
    <property type="entry name" value="protein disulfide-isomerase A2"/>
    <property type="match status" value="1"/>
</dbReference>
<dbReference type="FunFam" id="3.40.30.10:FF:000203">
    <property type="entry name" value="Protein disulfide isomerase family A member 2"/>
    <property type="match status" value="1"/>
</dbReference>
<evidence type="ECO:0000256" key="7">
    <source>
        <dbReference type="ARBA" id="ARBA00022468"/>
    </source>
</evidence>
<dbReference type="GO" id="GO:0005496">
    <property type="term" value="F:steroid binding"/>
    <property type="evidence" value="ECO:0007669"/>
    <property type="project" value="UniProtKB-KW"/>
</dbReference>
<protein>
    <recommendedName>
        <fullName evidence="20">Protein disulfide-isomerase A2</fullName>
        <ecNumber evidence="6">5.3.4.1</ecNumber>
    </recommendedName>
</protein>